<evidence type="ECO:0000256" key="10">
    <source>
        <dbReference type="RuleBase" id="RU004320"/>
    </source>
</evidence>
<dbReference type="GO" id="GO:0072344">
    <property type="term" value="P:rescue of stalled ribosome"/>
    <property type="evidence" value="ECO:0007669"/>
    <property type="project" value="UniProtKB-UniRule"/>
</dbReference>
<organism evidence="11 12">
    <name type="scientific">Weissella koreensis</name>
    <dbReference type="NCBI Taxonomy" id="165096"/>
    <lineage>
        <taxon>Bacteria</taxon>
        <taxon>Bacillati</taxon>
        <taxon>Bacillota</taxon>
        <taxon>Bacilli</taxon>
        <taxon>Lactobacillales</taxon>
        <taxon>Lactobacillaceae</taxon>
        <taxon>Weissella</taxon>
    </lineage>
</organism>
<keyword evidence="8" id="KW-0963">Cytoplasm</keyword>
<evidence type="ECO:0000256" key="7">
    <source>
        <dbReference type="ARBA" id="ARBA00050038"/>
    </source>
</evidence>
<evidence type="ECO:0000256" key="8">
    <source>
        <dbReference type="HAMAP-Rule" id="MF_00083"/>
    </source>
</evidence>
<comment type="subunit">
    <text evidence="8">Monomer.</text>
</comment>
<feature type="active site" description="Proton acceptor" evidence="8">
    <location>
        <position position="19"/>
    </location>
</feature>
<evidence type="ECO:0000313" key="12">
    <source>
        <dbReference type="Proteomes" id="UP000516446"/>
    </source>
</evidence>
<comment type="similarity">
    <text evidence="5 8 10">Belongs to the PTH family.</text>
</comment>
<gene>
    <name evidence="8" type="primary">pth</name>
    <name evidence="11" type="ORF">FY536_04195</name>
</gene>
<evidence type="ECO:0000256" key="9">
    <source>
        <dbReference type="RuleBase" id="RU000673"/>
    </source>
</evidence>
<dbReference type="FunFam" id="3.40.50.1470:FF:000001">
    <property type="entry name" value="Peptidyl-tRNA hydrolase"/>
    <property type="match status" value="1"/>
</dbReference>
<proteinExistence type="inferred from homology"/>
<dbReference type="PANTHER" id="PTHR17224:SF1">
    <property type="entry name" value="PEPTIDYL-TRNA HYDROLASE"/>
    <property type="match status" value="1"/>
</dbReference>
<dbReference type="RefSeq" id="WP_104914603.1">
    <property type="nucleotide sequence ID" value="NZ_CP026847.1"/>
</dbReference>
<keyword evidence="12" id="KW-1185">Reference proteome</keyword>
<evidence type="ECO:0000256" key="4">
    <source>
        <dbReference type="ARBA" id="ARBA00022884"/>
    </source>
</evidence>
<dbReference type="PANTHER" id="PTHR17224">
    <property type="entry name" value="PEPTIDYL-TRNA HYDROLASE"/>
    <property type="match status" value="1"/>
</dbReference>
<dbReference type="GO" id="GO:0000049">
    <property type="term" value="F:tRNA binding"/>
    <property type="evidence" value="ECO:0007669"/>
    <property type="project" value="UniProtKB-UniRule"/>
</dbReference>
<dbReference type="NCBIfam" id="TIGR00447">
    <property type="entry name" value="pth"/>
    <property type="match status" value="1"/>
</dbReference>
<accession>A0A7H1MM35</accession>
<comment type="subcellular location">
    <subcellularLocation>
        <location evidence="8">Cytoplasm</location>
    </subcellularLocation>
</comment>
<sequence>MKMIVGLGNIGKEYDQTRHNVGFMTIDAFAQELGIKFKQDGPHHAFVAEGWIGTDKVLLVKPTTYMNLSGEAVAPLMSYYNLAIEDILIIQDDMDMELGRLRLRTKGSAGGHNGIKSIISQLGTQSFNRLKFGIAHPKHEKQAVINFVLGKFNKDDSITVDQSIEVAKKMMQDFVQGQPMDQLMNQYN</sequence>
<comment type="function">
    <text evidence="8">Catalyzes the release of premature peptidyl moieties from peptidyl-tRNA molecules trapped in stalled 50S ribosomal subunits, and thus maintains levels of free tRNAs and 50S ribosomes.</text>
</comment>
<dbReference type="EMBL" id="CP043431">
    <property type="protein sequence ID" value="QNT64521.1"/>
    <property type="molecule type" value="Genomic_DNA"/>
</dbReference>
<dbReference type="PROSITE" id="PS01195">
    <property type="entry name" value="PEPT_TRNA_HYDROL_1"/>
    <property type="match status" value="1"/>
</dbReference>
<dbReference type="EC" id="3.1.1.29" evidence="1 8"/>
<dbReference type="Gene3D" id="3.40.50.1470">
    <property type="entry name" value="Peptidyl-tRNA hydrolase"/>
    <property type="match status" value="1"/>
</dbReference>
<dbReference type="InterPro" id="IPR018171">
    <property type="entry name" value="Pept_tRNA_hydro_CS"/>
</dbReference>
<feature type="binding site" evidence="8">
    <location>
        <position position="65"/>
    </location>
    <ligand>
        <name>tRNA</name>
        <dbReference type="ChEBI" id="CHEBI:17843"/>
    </ligand>
</feature>
<evidence type="ECO:0000256" key="3">
    <source>
        <dbReference type="ARBA" id="ARBA00022801"/>
    </source>
</evidence>
<evidence type="ECO:0000313" key="11">
    <source>
        <dbReference type="EMBL" id="QNT64521.1"/>
    </source>
</evidence>
<dbReference type="Proteomes" id="UP000516446">
    <property type="component" value="Chromosome"/>
</dbReference>
<dbReference type="HAMAP" id="MF_00083">
    <property type="entry name" value="Pept_tRNA_hydro_bact"/>
    <property type="match status" value="1"/>
</dbReference>
<feature type="binding site" evidence="8">
    <location>
        <position position="14"/>
    </location>
    <ligand>
        <name>tRNA</name>
        <dbReference type="ChEBI" id="CHEBI:17843"/>
    </ligand>
</feature>
<keyword evidence="2 8" id="KW-0820">tRNA-binding</keyword>
<evidence type="ECO:0000256" key="5">
    <source>
        <dbReference type="ARBA" id="ARBA00038063"/>
    </source>
</evidence>
<comment type="catalytic activity">
    <reaction evidence="6 8 9">
        <text>an N-acyl-L-alpha-aminoacyl-tRNA + H2O = an N-acyl-L-amino acid + a tRNA + H(+)</text>
        <dbReference type="Rhea" id="RHEA:54448"/>
        <dbReference type="Rhea" id="RHEA-COMP:10123"/>
        <dbReference type="Rhea" id="RHEA-COMP:13883"/>
        <dbReference type="ChEBI" id="CHEBI:15377"/>
        <dbReference type="ChEBI" id="CHEBI:15378"/>
        <dbReference type="ChEBI" id="CHEBI:59874"/>
        <dbReference type="ChEBI" id="CHEBI:78442"/>
        <dbReference type="ChEBI" id="CHEBI:138191"/>
        <dbReference type="EC" id="3.1.1.29"/>
    </reaction>
</comment>
<protein>
    <recommendedName>
        <fullName evidence="7 8">Peptidyl-tRNA hydrolase</fullName>
        <shortName evidence="8">Pth</shortName>
        <ecNumber evidence="1 8">3.1.1.29</ecNumber>
    </recommendedName>
</protein>
<dbReference type="Pfam" id="PF01195">
    <property type="entry name" value="Pept_tRNA_hydro"/>
    <property type="match status" value="1"/>
</dbReference>
<dbReference type="InterPro" id="IPR036416">
    <property type="entry name" value="Pept_tRNA_hydro_sf"/>
</dbReference>
<name>A0A7H1MM35_9LACO</name>
<feature type="site" description="Stabilizes the basic form of H active site to accept a proton" evidence="8">
    <location>
        <position position="92"/>
    </location>
</feature>
<dbReference type="GO" id="GO:0006515">
    <property type="term" value="P:protein quality control for misfolded or incompletely synthesized proteins"/>
    <property type="evidence" value="ECO:0007669"/>
    <property type="project" value="UniProtKB-UniRule"/>
</dbReference>
<dbReference type="InterPro" id="IPR001328">
    <property type="entry name" value="Pept_tRNA_hydro"/>
</dbReference>
<dbReference type="PROSITE" id="PS01196">
    <property type="entry name" value="PEPT_TRNA_HYDROL_2"/>
    <property type="match status" value="1"/>
</dbReference>
<reference evidence="11 12" key="1">
    <citation type="submission" date="2019-08" db="EMBL/GenBank/DDBJ databases">
        <authorList>
            <person name="Chang H.C."/>
            <person name="Mun S.Y."/>
        </authorList>
    </citation>
    <scope>NUCLEOTIDE SEQUENCE [LARGE SCALE GENOMIC DNA]</scope>
    <source>
        <strain evidence="11 12">SK</strain>
    </source>
</reference>
<dbReference type="SUPFAM" id="SSF53178">
    <property type="entry name" value="Peptidyl-tRNA hydrolase-like"/>
    <property type="match status" value="1"/>
</dbReference>
<dbReference type="AlphaFoldDB" id="A0A7H1MM35"/>
<feature type="binding site" evidence="8">
    <location>
        <position position="113"/>
    </location>
    <ligand>
        <name>tRNA</name>
        <dbReference type="ChEBI" id="CHEBI:17843"/>
    </ligand>
</feature>
<evidence type="ECO:0000256" key="6">
    <source>
        <dbReference type="ARBA" id="ARBA00048707"/>
    </source>
</evidence>
<comment type="function">
    <text evidence="8">Hydrolyzes ribosome-free peptidyl-tRNAs (with 1 or more amino acids incorporated), which drop off the ribosome during protein synthesis, or as a result of ribosome stalling.</text>
</comment>
<evidence type="ECO:0000256" key="1">
    <source>
        <dbReference type="ARBA" id="ARBA00013260"/>
    </source>
</evidence>
<evidence type="ECO:0000256" key="2">
    <source>
        <dbReference type="ARBA" id="ARBA00022555"/>
    </source>
</evidence>
<feature type="binding site" evidence="8">
    <location>
        <position position="67"/>
    </location>
    <ligand>
        <name>tRNA</name>
        <dbReference type="ChEBI" id="CHEBI:17843"/>
    </ligand>
</feature>
<dbReference type="GO" id="GO:0004045">
    <property type="term" value="F:peptidyl-tRNA hydrolase activity"/>
    <property type="evidence" value="ECO:0007669"/>
    <property type="project" value="UniProtKB-UniRule"/>
</dbReference>
<feature type="site" description="Discriminates between blocked and unblocked aminoacyl-tRNA" evidence="8">
    <location>
        <position position="9"/>
    </location>
</feature>
<keyword evidence="3 8" id="KW-0378">Hydrolase</keyword>
<dbReference type="CDD" id="cd00462">
    <property type="entry name" value="PTH"/>
    <property type="match status" value="1"/>
</dbReference>
<keyword evidence="4 8" id="KW-0694">RNA-binding</keyword>
<dbReference type="GO" id="GO:0005737">
    <property type="term" value="C:cytoplasm"/>
    <property type="evidence" value="ECO:0007669"/>
    <property type="project" value="UniProtKB-SubCell"/>
</dbReference>